<accession>A0ABY8FMX7</accession>
<evidence type="ECO:0000313" key="1">
    <source>
        <dbReference type="EMBL" id="WFL76378.1"/>
    </source>
</evidence>
<name>A0ABY8FMX7_9SPHN</name>
<dbReference type="Pfam" id="PF11639">
    <property type="entry name" value="HapK"/>
    <property type="match status" value="1"/>
</dbReference>
<sequence>MRIICLFNLKPGVSVAEYEEWAKTRDIPTVNGLGSVESFTVHKATGVFGDDSAKPHFEYIEVIDIKGMDAFVGDISTEDFQAAAAPFQGYADAPQFILTEDL</sequence>
<dbReference type="InterPro" id="IPR021667">
    <property type="entry name" value="HapK"/>
</dbReference>
<dbReference type="Proteomes" id="UP001215827">
    <property type="component" value="Chromosome"/>
</dbReference>
<protein>
    <submittedName>
        <fullName evidence="1">REDY-like protein HapK</fullName>
    </submittedName>
</protein>
<keyword evidence="2" id="KW-1185">Reference proteome</keyword>
<proteinExistence type="predicted"/>
<evidence type="ECO:0000313" key="2">
    <source>
        <dbReference type="Proteomes" id="UP001215827"/>
    </source>
</evidence>
<reference evidence="1 2" key="1">
    <citation type="submission" date="2023-03" db="EMBL/GenBank/DDBJ databases">
        <title>Altererythrobacter sp. CAU 1644 isolated from sand.</title>
        <authorList>
            <person name="Kim W."/>
        </authorList>
    </citation>
    <scope>NUCLEOTIDE SEQUENCE [LARGE SCALE GENOMIC DNA]</scope>
    <source>
        <strain evidence="1 2">CAU 1644</strain>
    </source>
</reference>
<dbReference type="InterPro" id="IPR011008">
    <property type="entry name" value="Dimeric_a/b-barrel"/>
</dbReference>
<dbReference type="Gene3D" id="3.30.70.100">
    <property type="match status" value="1"/>
</dbReference>
<dbReference type="EMBL" id="CP121106">
    <property type="protein sequence ID" value="WFL76378.1"/>
    <property type="molecule type" value="Genomic_DNA"/>
</dbReference>
<dbReference type="RefSeq" id="WP_278015144.1">
    <property type="nucleotide sequence ID" value="NZ_CP121106.1"/>
</dbReference>
<gene>
    <name evidence="1" type="ORF">P7228_10250</name>
</gene>
<organism evidence="1 2">
    <name type="scientific">Altererythrobacter arenosus</name>
    <dbReference type="NCBI Taxonomy" id="3032592"/>
    <lineage>
        <taxon>Bacteria</taxon>
        <taxon>Pseudomonadati</taxon>
        <taxon>Pseudomonadota</taxon>
        <taxon>Alphaproteobacteria</taxon>
        <taxon>Sphingomonadales</taxon>
        <taxon>Erythrobacteraceae</taxon>
        <taxon>Altererythrobacter</taxon>
    </lineage>
</organism>
<dbReference type="SUPFAM" id="SSF54909">
    <property type="entry name" value="Dimeric alpha+beta barrel"/>
    <property type="match status" value="1"/>
</dbReference>